<evidence type="ECO:0000313" key="3">
    <source>
        <dbReference type="Proteomes" id="UP000489600"/>
    </source>
</evidence>
<reference evidence="2" key="1">
    <citation type="submission" date="2019-07" db="EMBL/GenBank/DDBJ databases">
        <authorList>
            <person name="Dittberner H."/>
        </authorList>
    </citation>
    <scope>NUCLEOTIDE SEQUENCE [LARGE SCALE GENOMIC DNA]</scope>
</reference>
<comment type="caution">
    <text evidence="2">The sequence shown here is derived from an EMBL/GenBank/DDBJ whole genome shotgun (WGS) entry which is preliminary data.</text>
</comment>
<proteinExistence type="predicted"/>
<accession>A0A565C7J7</accession>
<name>A0A565C7J7_9BRAS</name>
<dbReference type="EMBL" id="CABITT030000007">
    <property type="protein sequence ID" value="VVB09629.1"/>
    <property type="molecule type" value="Genomic_DNA"/>
</dbReference>
<keyword evidence="3" id="KW-1185">Reference proteome</keyword>
<gene>
    <name evidence="2" type="ORF">ANE_LOCUS20073</name>
</gene>
<protein>
    <submittedName>
        <fullName evidence="2">Uncharacterized protein</fullName>
    </submittedName>
</protein>
<evidence type="ECO:0000313" key="2">
    <source>
        <dbReference type="EMBL" id="VVB09629.1"/>
    </source>
</evidence>
<organism evidence="2 3">
    <name type="scientific">Arabis nemorensis</name>
    <dbReference type="NCBI Taxonomy" id="586526"/>
    <lineage>
        <taxon>Eukaryota</taxon>
        <taxon>Viridiplantae</taxon>
        <taxon>Streptophyta</taxon>
        <taxon>Embryophyta</taxon>
        <taxon>Tracheophyta</taxon>
        <taxon>Spermatophyta</taxon>
        <taxon>Magnoliopsida</taxon>
        <taxon>eudicotyledons</taxon>
        <taxon>Gunneridae</taxon>
        <taxon>Pentapetalae</taxon>
        <taxon>rosids</taxon>
        <taxon>malvids</taxon>
        <taxon>Brassicales</taxon>
        <taxon>Brassicaceae</taxon>
        <taxon>Arabideae</taxon>
        <taxon>Arabis</taxon>
    </lineage>
</organism>
<dbReference type="Proteomes" id="UP000489600">
    <property type="component" value="Unassembled WGS sequence"/>
</dbReference>
<dbReference type="AlphaFoldDB" id="A0A565C7J7"/>
<sequence length="327" mass="38485">MKNKAEKLVYNKTKEKLLSGYNLQRNTVFQFWQMILMKVVHQFGEAALQSSKQQEYREYVKLKHRIATRDLQSGFEYGKGQQSPYQVYSCLLHQRLATRDKKLLYAMKSGLVIRDLQQLNIGKLEFQVKHTWRYKLIQLVLMSFMLQMGHHKLVQPVFMLAFTLDSLVILLGLGDANDGDCVHKGWFSRLNHVSSTWEMKGEGEDKQQLQLSKIEDLGISMACRIVIWVLRCVFRGSQQLFYGDAKICLKHKWRSKLLQSILVLDLCLDSHAFIDWEQCTYKQQDILSTRKKRKCFKSWHFKYKPKLQSQKEGPTGCFQEEELNEDN</sequence>
<feature type="region of interest" description="Disordered" evidence="1">
    <location>
        <begin position="307"/>
        <end position="327"/>
    </location>
</feature>
<evidence type="ECO:0000256" key="1">
    <source>
        <dbReference type="SAM" id="MobiDB-lite"/>
    </source>
</evidence>